<protein>
    <submittedName>
        <fullName evidence="3">Uncharacterized protein</fullName>
    </submittedName>
</protein>
<keyword evidence="2" id="KW-0812">Transmembrane</keyword>
<dbReference type="AlphaFoldDB" id="A0A6C0E7T1"/>
<evidence type="ECO:0000256" key="1">
    <source>
        <dbReference type="SAM" id="Coils"/>
    </source>
</evidence>
<sequence>MNPATINQSSRLITDAIYKYEYFENQDKQEREAITMDEFHRKEVLKQLEESANRTKELEKLISSSKEQEELRNKMASERDKYYKDLEQTHLWDPLKNHWYWGEYASVTPTPGPSQAPKNNDFNLDNLDSDNVVKVELSQDYTRIGRSGNHKVLEGTPINSGCVYRAPFREYCYDQKNDKLIPNDKRYVTDSNVLNLEQKCLDNNNNNTEEAAFNQKFKEKVEMKEGFENILDPKLMQIYTKTLSPQDDSGEKFISNFTYWHCLILIIIFFLLFR</sequence>
<proteinExistence type="predicted"/>
<reference evidence="3" key="1">
    <citation type="journal article" date="2020" name="Nature">
        <title>Giant virus diversity and host interactions through global metagenomics.</title>
        <authorList>
            <person name="Schulz F."/>
            <person name="Roux S."/>
            <person name="Paez-Espino D."/>
            <person name="Jungbluth S."/>
            <person name="Walsh D.A."/>
            <person name="Denef V.J."/>
            <person name="McMahon K.D."/>
            <person name="Konstantinidis K.T."/>
            <person name="Eloe-Fadrosh E.A."/>
            <person name="Kyrpides N.C."/>
            <person name="Woyke T."/>
        </authorList>
    </citation>
    <scope>NUCLEOTIDE SEQUENCE</scope>
    <source>
        <strain evidence="3">GVMAG-M-3300023179-150</strain>
    </source>
</reference>
<name>A0A6C0E7T1_9ZZZZ</name>
<keyword evidence="2" id="KW-0472">Membrane</keyword>
<keyword evidence="2" id="KW-1133">Transmembrane helix</keyword>
<dbReference type="EMBL" id="MN739756">
    <property type="protein sequence ID" value="QHT25134.1"/>
    <property type="molecule type" value="Genomic_DNA"/>
</dbReference>
<feature type="coiled-coil region" evidence="1">
    <location>
        <begin position="41"/>
        <end position="68"/>
    </location>
</feature>
<accession>A0A6C0E7T1</accession>
<keyword evidence="1" id="KW-0175">Coiled coil</keyword>
<evidence type="ECO:0000256" key="2">
    <source>
        <dbReference type="SAM" id="Phobius"/>
    </source>
</evidence>
<evidence type="ECO:0000313" key="3">
    <source>
        <dbReference type="EMBL" id="QHT25134.1"/>
    </source>
</evidence>
<feature type="transmembrane region" description="Helical" evidence="2">
    <location>
        <begin position="253"/>
        <end position="273"/>
    </location>
</feature>
<organism evidence="3">
    <name type="scientific">viral metagenome</name>
    <dbReference type="NCBI Taxonomy" id="1070528"/>
    <lineage>
        <taxon>unclassified sequences</taxon>
        <taxon>metagenomes</taxon>
        <taxon>organismal metagenomes</taxon>
    </lineage>
</organism>